<keyword evidence="1" id="KW-0677">Repeat</keyword>
<feature type="domain" description="ACT" evidence="2">
    <location>
        <begin position="222"/>
        <end position="299"/>
    </location>
</feature>
<evidence type="ECO:0000313" key="4">
    <source>
        <dbReference type="Proteomes" id="UP001605036"/>
    </source>
</evidence>
<gene>
    <name evidence="3" type="ORF">R1flu_023700</name>
</gene>
<reference evidence="3 4" key="1">
    <citation type="submission" date="2024-09" db="EMBL/GenBank/DDBJ databases">
        <title>Chromosome-scale assembly of Riccia fluitans.</title>
        <authorList>
            <person name="Paukszto L."/>
            <person name="Sawicki J."/>
            <person name="Karawczyk K."/>
            <person name="Piernik-Szablinska J."/>
            <person name="Szczecinska M."/>
            <person name="Mazdziarz M."/>
        </authorList>
    </citation>
    <scope>NUCLEOTIDE SEQUENCE [LARGE SCALE GENOMIC DNA]</scope>
    <source>
        <strain evidence="3">Rf_01</strain>
        <tissue evidence="3">Aerial parts of the thallus</tissue>
    </source>
</reference>
<dbReference type="AlphaFoldDB" id="A0ABD1XSS2"/>
<comment type="caution">
    <text evidence="3">The sequence shown here is derived from an EMBL/GenBank/DDBJ whole genome shotgun (WGS) entry which is preliminary data.</text>
</comment>
<proteinExistence type="predicted"/>
<keyword evidence="4" id="KW-1185">Reference proteome</keyword>
<dbReference type="PANTHER" id="PTHR31096:SF60">
    <property type="entry name" value="ACT DOMAIN-CONTAINING PROTEIN ACR12"/>
    <property type="match status" value="1"/>
</dbReference>
<dbReference type="InterPro" id="IPR040217">
    <property type="entry name" value="ACR1-12"/>
</dbReference>
<evidence type="ECO:0000259" key="2">
    <source>
        <dbReference type="PROSITE" id="PS51671"/>
    </source>
</evidence>
<evidence type="ECO:0000313" key="3">
    <source>
        <dbReference type="EMBL" id="KAL2612008.1"/>
    </source>
</evidence>
<name>A0ABD1XSS2_9MARC</name>
<dbReference type="InterPro" id="IPR045865">
    <property type="entry name" value="ACT-like_dom_sf"/>
</dbReference>
<evidence type="ECO:0000256" key="1">
    <source>
        <dbReference type="ARBA" id="ARBA00022737"/>
    </source>
</evidence>
<dbReference type="PANTHER" id="PTHR31096">
    <property type="entry name" value="ACT DOMAIN-CONTAINING PROTEIN ACR4-RELATED"/>
    <property type="match status" value="1"/>
</dbReference>
<accession>A0ABD1XSS2</accession>
<dbReference type="Proteomes" id="UP001605036">
    <property type="component" value="Unassembled WGS sequence"/>
</dbReference>
<feature type="domain" description="ACT" evidence="2">
    <location>
        <begin position="107"/>
        <end position="187"/>
    </location>
</feature>
<dbReference type="PROSITE" id="PS51671">
    <property type="entry name" value="ACT"/>
    <property type="match status" value="2"/>
</dbReference>
<protein>
    <recommendedName>
        <fullName evidence="2">ACT domain-containing protein</fullName>
    </recommendedName>
</protein>
<dbReference type="SUPFAM" id="SSF55021">
    <property type="entry name" value="ACT-like"/>
    <property type="match status" value="2"/>
</dbReference>
<dbReference type="InterPro" id="IPR002912">
    <property type="entry name" value="ACT_dom"/>
</dbReference>
<organism evidence="3 4">
    <name type="scientific">Riccia fluitans</name>
    <dbReference type="NCBI Taxonomy" id="41844"/>
    <lineage>
        <taxon>Eukaryota</taxon>
        <taxon>Viridiplantae</taxon>
        <taxon>Streptophyta</taxon>
        <taxon>Embryophyta</taxon>
        <taxon>Marchantiophyta</taxon>
        <taxon>Marchantiopsida</taxon>
        <taxon>Marchantiidae</taxon>
        <taxon>Marchantiales</taxon>
        <taxon>Ricciaceae</taxon>
        <taxon>Riccia</taxon>
    </lineage>
</organism>
<sequence>MATVAATVNAGKIIVGQVGSNRREWGVVSCARASRLPISTLAEENELAFHRVPFTPAAFQPQRRRGVSVPATIAVASIIQDESEKEKVTVPMPVVHIDQESDPEATVVEISFGDRLGALLDTMKALKNIGLNVVRAKVTTEGTLGKNRFHITRHDNGCKVEDPEVLESIRLTILNNLLKYHPESSEQLALGAFFGSTPPKDSLDVDVATHIHCHKVNDKQSLLVVETADRPGLLLEIIKVMSDISISVESAEIDTEGLVAKDKFFVSYGGGALSKSLEQVLVNCLRYYIRRPLTEEDSY</sequence>
<dbReference type="EMBL" id="JBHFFA010000007">
    <property type="protein sequence ID" value="KAL2612008.1"/>
    <property type="molecule type" value="Genomic_DNA"/>
</dbReference>